<feature type="region of interest" description="Disordered" evidence="1">
    <location>
        <begin position="326"/>
        <end position="347"/>
    </location>
</feature>
<gene>
    <name evidence="3" type="ORF">BACT_0166</name>
</gene>
<dbReference type="AlphaFoldDB" id="A0A086YYI6"/>
<keyword evidence="2" id="KW-1133">Transmembrane helix</keyword>
<accession>A0A086YYI6</accession>
<dbReference type="OrthoDB" id="2487346at2"/>
<dbReference type="InterPro" id="IPR013783">
    <property type="entry name" value="Ig-like_fold"/>
</dbReference>
<proteinExistence type="predicted"/>
<dbReference type="Gene3D" id="2.60.40.10">
    <property type="entry name" value="Immunoglobulins"/>
    <property type="match status" value="1"/>
</dbReference>
<protein>
    <recommendedName>
        <fullName evidence="5">SD-repeat containing protein B domain-containing protein</fullName>
    </recommendedName>
</protein>
<evidence type="ECO:0000256" key="2">
    <source>
        <dbReference type="SAM" id="Phobius"/>
    </source>
</evidence>
<organism evidence="3 4">
    <name type="scientific">Bifidobacterium actinocoloniiforme DSM 22766</name>
    <dbReference type="NCBI Taxonomy" id="1437605"/>
    <lineage>
        <taxon>Bacteria</taxon>
        <taxon>Bacillati</taxon>
        <taxon>Actinomycetota</taxon>
        <taxon>Actinomycetes</taxon>
        <taxon>Bifidobacteriales</taxon>
        <taxon>Bifidobacteriaceae</taxon>
        <taxon>Bifidobacterium</taxon>
    </lineage>
</organism>
<evidence type="ECO:0000256" key="1">
    <source>
        <dbReference type="SAM" id="MobiDB-lite"/>
    </source>
</evidence>
<sequence>MKKLTIKYTLNSAMVKVAVSVLAVVGLSVLILLAPPSPESASAAPVGTGGAASKPQLAHTKATNGWVDPGWKKIPDLQAHWLRPLNRDNIYWTTAASNGVTNPVGSVTTVLSESYGWSGDTYKTRPTMEFSRTSPGGSSGNITGPLMFSSQAMGVYGDPPADSSGQQPLTVYFWSHDGSNNQTYISNSNIPSGYIPVIRTTSGAANDTYSDIYVGVMPAPGTRTGDSANGWSHGPGAGPVAGVDLSSTGGEVSQVTGYLYTSTRPYTEIDNTALISTAPTQSASQYCIWDPFTGNYSLSHMVQPGDWSPGMTKPSMDRWALRRDVGDTSTGPVDQAGRPQSVATGSTTASADMGLDALGNAYLYYGGDAVPASGLGYNAGIAKIAPARSATGDILDGSPNNPWRYTNVTKVRSQLGESWSGAGNAWGVGIRNGKFLIGTSITTYPGPGESIPGTSGTQSRLVSIDPLSGLGKIMGSSDNAQGRNNNTYYVPATNTSYDMASPQGLMVIQGSVYNDVDGNGSSASDGGRPTNATGLPKQTLALYDSNKRFLGSTVTSALGAYSFIVASTGKYYVRAVQPGVPQPDGTVIAAHQTWGASTSGSIGSGDALKTNVSTMRCLTGGISNPAGRAADTCQGALQAPYPDKNIETLGQMGNEADWPFYGTVDIQTGAIIPVLDFGFSNQGSYGDASNPPYYSTNAQKGPVLQSADQNDLKLGEHLGFYGDGTNDSLANKHTTDDGVTIKFGDGTVAPLQGSAFVRGRSYDLNLNVGGRLAANSHVSVWQRNADGTAAAGPATSDAVAGDNIVSISMPAGSGAIAKRQIRAMVTPKSFTPAVDDTGGGFARHPAGAASNNTAAWTVPGEVEDYGVYLAGALVRLQVKVNNGTVPAAPFKYALTNVDEGDGAADNPSSSTDSITVSGIGQATTSATVHAVTDATAGNKGVKITDVTNKATLGSEYSISSITCHGTTDNANFPTVVSANEGTATVSGISSGADVTCRVEYDNHARFLIPKTGVVAVRYQTGTALLLLSVSGLVAMQLRKRFSAKRSSNARHI</sequence>
<dbReference type="EMBL" id="JGYK01000002">
    <property type="protein sequence ID" value="KFI39336.1"/>
    <property type="molecule type" value="Genomic_DNA"/>
</dbReference>
<name>A0A086YYI6_9BIFI</name>
<keyword evidence="2" id="KW-0472">Membrane</keyword>
<dbReference type="SUPFAM" id="SSF117074">
    <property type="entry name" value="Hypothetical protein PA1324"/>
    <property type="match status" value="1"/>
</dbReference>
<comment type="caution">
    <text evidence="3">The sequence shown here is derived from an EMBL/GenBank/DDBJ whole genome shotgun (WGS) entry which is preliminary data.</text>
</comment>
<dbReference type="GO" id="GO:0005975">
    <property type="term" value="P:carbohydrate metabolic process"/>
    <property type="evidence" value="ECO:0007669"/>
    <property type="project" value="UniProtKB-ARBA"/>
</dbReference>
<keyword evidence="2" id="KW-0812">Transmembrane</keyword>
<keyword evidence="4" id="KW-1185">Reference proteome</keyword>
<dbReference type="Proteomes" id="UP000029015">
    <property type="component" value="Unassembled WGS sequence"/>
</dbReference>
<feature type="transmembrane region" description="Helical" evidence="2">
    <location>
        <begin position="1018"/>
        <end position="1037"/>
    </location>
</feature>
<reference evidence="3 4" key="1">
    <citation type="submission" date="2014-03" db="EMBL/GenBank/DDBJ databases">
        <title>Genomics of Bifidobacteria.</title>
        <authorList>
            <person name="Ventura M."/>
            <person name="Milani C."/>
            <person name="Lugli G.A."/>
        </authorList>
    </citation>
    <scope>NUCLEOTIDE SEQUENCE [LARGE SCALE GENOMIC DNA]</scope>
    <source>
        <strain evidence="3 4">DSM 22766</strain>
    </source>
</reference>
<evidence type="ECO:0000313" key="4">
    <source>
        <dbReference type="Proteomes" id="UP000029015"/>
    </source>
</evidence>
<evidence type="ECO:0000313" key="3">
    <source>
        <dbReference type="EMBL" id="KFI39336.1"/>
    </source>
</evidence>
<dbReference type="RefSeq" id="WP_144418960.1">
    <property type="nucleotide sequence ID" value="NZ_CP011786.1"/>
</dbReference>
<evidence type="ECO:0008006" key="5">
    <source>
        <dbReference type="Google" id="ProtNLM"/>
    </source>
</evidence>